<feature type="coiled-coil region" evidence="1">
    <location>
        <begin position="468"/>
        <end position="495"/>
    </location>
</feature>
<feature type="region of interest" description="Disordered" evidence="2">
    <location>
        <begin position="263"/>
        <end position="320"/>
    </location>
</feature>
<feature type="region of interest" description="Disordered" evidence="2">
    <location>
        <begin position="497"/>
        <end position="520"/>
    </location>
</feature>
<dbReference type="STRING" id="41067.A0A2I2FPL4"/>
<feature type="region of interest" description="Disordered" evidence="2">
    <location>
        <begin position="1"/>
        <end position="44"/>
    </location>
</feature>
<reference evidence="3 4" key="1">
    <citation type="submission" date="2017-12" db="EMBL/GenBank/DDBJ databases">
        <authorList>
            <consortium name="DOE Joint Genome Institute"/>
            <person name="Haridas S."/>
            <person name="Kjaerbolling I."/>
            <person name="Vesth T.C."/>
            <person name="Frisvad J.C."/>
            <person name="Nybo J.L."/>
            <person name="Theobald S."/>
            <person name="Kuo A."/>
            <person name="Bowyer P."/>
            <person name="Matsuda Y."/>
            <person name="Mondo S."/>
            <person name="Lyhne E.K."/>
            <person name="Kogle M.E."/>
            <person name="Clum A."/>
            <person name="Lipzen A."/>
            <person name="Salamov A."/>
            <person name="Ngan C.Y."/>
            <person name="Daum C."/>
            <person name="Chiniquy J."/>
            <person name="Barry K."/>
            <person name="LaButti K."/>
            <person name="Simmons B.A."/>
            <person name="Magnuson J.K."/>
            <person name="Mortensen U.H."/>
            <person name="Larsen T.O."/>
            <person name="Grigoriev I.V."/>
            <person name="Baker S.E."/>
            <person name="Andersen M.R."/>
            <person name="Nordberg H.P."/>
            <person name="Cantor M.N."/>
            <person name="Hua S.X."/>
        </authorList>
    </citation>
    <scope>NUCLEOTIDE SEQUENCE [LARGE SCALE GENOMIC DNA]</scope>
    <source>
        <strain evidence="3 4">CBS 102.13</strain>
    </source>
</reference>
<feature type="compositionally biased region" description="Polar residues" evidence="2">
    <location>
        <begin position="420"/>
        <end position="429"/>
    </location>
</feature>
<dbReference type="EMBL" id="KZ559117">
    <property type="protein sequence ID" value="PLB42563.1"/>
    <property type="molecule type" value="Genomic_DNA"/>
</dbReference>
<feature type="compositionally biased region" description="Basic residues" evidence="2">
    <location>
        <begin position="375"/>
        <end position="389"/>
    </location>
</feature>
<accession>A0A2I2FPL4</accession>
<feature type="region of interest" description="Disordered" evidence="2">
    <location>
        <begin position="537"/>
        <end position="582"/>
    </location>
</feature>
<organism evidence="3 4">
    <name type="scientific">Aspergillus candidus</name>
    <dbReference type="NCBI Taxonomy" id="41067"/>
    <lineage>
        <taxon>Eukaryota</taxon>
        <taxon>Fungi</taxon>
        <taxon>Dikarya</taxon>
        <taxon>Ascomycota</taxon>
        <taxon>Pezizomycotina</taxon>
        <taxon>Eurotiomycetes</taxon>
        <taxon>Eurotiomycetidae</taxon>
        <taxon>Eurotiales</taxon>
        <taxon>Aspergillaceae</taxon>
        <taxon>Aspergillus</taxon>
        <taxon>Aspergillus subgen. Circumdati</taxon>
    </lineage>
</organism>
<proteinExistence type="predicted"/>
<keyword evidence="1" id="KW-0175">Coiled coil</keyword>
<name>A0A2I2FPL4_ASPCN</name>
<evidence type="ECO:0000256" key="2">
    <source>
        <dbReference type="SAM" id="MobiDB-lite"/>
    </source>
</evidence>
<feature type="region of interest" description="Disordered" evidence="2">
    <location>
        <begin position="196"/>
        <end position="219"/>
    </location>
</feature>
<evidence type="ECO:0000256" key="1">
    <source>
        <dbReference type="SAM" id="Coils"/>
    </source>
</evidence>
<dbReference type="AlphaFoldDB" id="A0A2I2FPL4"/>
<gene>
    <name evidence="3" type="ORF">BDW47DRAFT_121664</name>
</gene>
<evidence type="ECO:0000313" key="4">
    <source>
        <dbReference type="Proteomes" id="UP000234585"/>
    </source>
</evidence>
<evidence type="ECO:0000313" key="3">
    <source>
        <dbReference type="EMBL" id="PLB42563.1"/>
    </source>
</evidence>
<feature type="compositionally biased region" description="Polar residues" evidence="2">
    <location>
        <begin position="539"/>
        <end position="556"/>
    </location>
</feature>
<sequence>MSCIPYPMDHNMSGSVSTGRSPSLPTPPTEPSADPLDTALPPMSSKQLVPIRPSESSMILNNFRNSQRVSATFYSQDAMPMVAHGSSAHRRTGSTIKTVMRKIFTRKRRSNTDDFQSAGPGPRPGGFRYSNPTERMGHSLPRSVNVRRGSPLKEESETPQPDNFYHLQARPPRRRRATLPSLAFSDEEARATLDALASEPSHYRPNSSLAPPDDPARDRRRDLLRTRRRSRSAGALRAVAAGHRMDPIQWRRRSVASAEYVGTTVSDSELSYRPPTGSTHASAPEESTAPSVYDTDESQPPADADAHDEDDDDHDNRSSIIVPNAGTLISAMQHDPDLSVDQRVATIEVKLIDLEFAIARMQTSPTPSSTERARSTPRSRHAHSRRPSASKHVAPGTSSGPPQPATVPLPPLPPQDRPLSTATIKPSTSDGRHPRAPTHRAPSSTTTSPLPNPQGISIEQYSALVLLLRREQNARRALESELSTLRQDVHQLQLNQGMPSARGSVPSSTTSTATPGTMYPIHSAESSEFLRLRERALHAQSTSPARTEQRFSSSPRDSGADWDNPPYKRWHSARNIDTGGLI</sequence>
<dbReference type="GeneID" id="36522831"/>
<dbReference type="Proteomes" id="UP000234585">
    <property type="component" value="Unassembled WGS sequence"/>
</dbReference>
<protein>
    <submittedName>
        <fullName evidence="3">Uncharacterized protein</fullName>
    </submittedName>
</protein>
<feature type="compositionally biased region" description="Pro residues" evidence="2">
    <location>
        <begin position="401"/>
        <end position="416"/>
    </location>
</feature>
<feature type="region of interest" description="Disordered" evidence="2">
    <location>
        <begin position="105"/>
        <end position="176"/>
    </location>
</feature>
<dbReference type="OrthoDB" id="5428925at2759"/>
<feature type="region of interest" description="Disordered" evidence="2">
    <location>
        <begin position="362"/>
        <end position="455"/>
    </location>
</feature>
<keyword evidence="4" id="KW-1185">Reference proteome</keyword>
<dbReference type="RefSeq" id="XP_024676575.1">
    <property type="nucleotide sequence ID" value="XM_024815671.1"/>
</dbReference>
<feature type="compositionally biased region" description="Low complexity" evidence="2">
    <location>
        <begin position="503"/>
        <end position="517"/>
    </location>
</feature>